<evidence type="ECO:0000313" key="2">
    <source>
        <dbReference type="Proteomes" id="UP001196980"/>
    </source>
</evidence>
<gene>
    <name evidence="1" type="ORF">HWQ67_05610</name>
</gene>
<name>A0ABS6RWQ2_9BACT</name>
<keyword evidence="2" id="KW-1185">Reference proteome</keyword>
<dbReference type="Proteomes" id="UP001196980">
    <property type="component" value="Unassembled WGS sequence"/>
</dbReference>
<organism evidence="1 2">
    <name type="scientific">Candidatus Magnetobacterium casense</name>
    <dbReference type="NCBI Taxonomy" id="1455061"/>
    <lineage>
        <taxon>Bacteria</taxon>
        <taxon>Pseudomonadati</taxon>
        <taxon>Nitrospirota</taxon>
        <taxon>Thermodesulfovibrionia</taxon>
        <taxon>Thermodesulfovibrionales</taxon>
        <taxon>Candidatus Magnetobacteriaceae</taxon>
        <taxon>Candidatus Magnetobacterium</taxon>
    </lineage>
</organism>
<dbReference type="RefSeq" id="WP_218251667.1">
    <property type="nucleotide sequence ID" value="NZ_JABXWD010000068.1"/>
</dbReference>
<reference evidence="1 2" key="1">
    <citation type="journal article" date="2020" name="J Geophys Res Biogeosci">
        <title>Magnetotaxis as an Adaptation to Enable Bacterial Shuttling of Microbial Sulfur and Sulfur Cycling Across Aquatic Oxic#Anoxic Interfaces.</title>
        <authorList>
            <person name="Li J."/>
            <person name="Liu P."/>
            <person name="Wang J."/>
            <person name="Roberts A.P."/>
            <person name="Pan Y."/>
        </authorList>
    </citation>
    <scope>NUCLEOTIDE SEQUENCE [LARGE SCALE GENOMIC DNA]</scope>
    <source>
        <strain evidence="1 2">MYR-1_YQ</strain>
    </source>
</reference>
<protein>
    <submittedName>
        <fullName evidence="1">Uncharacterized protein</fullName>
    </submittedName>
</protein>
<accession>A0ABS6RWQ2</accession>
<dbReference type="EMBL" id="JABXWD010000068">
    <property type="protein sequence ID" value="MBV6341055.1"/>
    <property type="molecule type" value="Genomic_DNA"/>
</dbReference>
<sequence length="184" mass="21503">MDELSIVGVGLLPSRNDTKRHMGHMWLRWYDDKEGKFQYRGYYPVVADIPPDIADSELRKYFCNKGVKVRGCYMDDIEARESEESMNKHQYLVKCWDILGEQYDMVLQDCFLLEDEIFVVSGFYSCDEDIDDADNCSSWAIKKLIKAKDNKFIACKNPKRLKHVEEALCKHIEEAIATPKDRKT</sequence>
<evidence type="ECO:0000313" key="1">
    <source>
        <dbReference type="EMBL" id="MBV6341055.1"/>
    </source>
</evidence>
<proteinExistence type="predicted"/>
<comment type="caution">
    <text evidence="1">The sequence shown here is derived from an EMBL/GenBank/DDBJ whole genome shotgun (WGS) entry which is preliminary data.</text>
</comment>